<keyword evidence="5 14" id="KW-0547">Nucleotide-binding</keyword>
<dbReference type="OMA" id="GWGQFKP"/>
<dbReference type="EC" id="6.1.1.2" evidence="3"/>
<dbReference type="HAMAP" id="MF_00140_B">
    <property type="entry name" value="Trp_tRNA_synth_B"/>
    <property type="match status" value="1"/>
</dbReference>
<dbReference type="AlphaFoldDB" id="A7S5F6"/>
<evidence type="ECO:0000256" key="14">
    <source>
        <dbReference type="RuleBase" id="RU363036"/>
    </source>
</evidence>
<keyword evidence="4 14" id="KW-0436">Ligase</keyword>
<proteinExistence type="inferred from homology"/>
<evidence type="ECO:0000256" key="1">
    <source>
        <dbReference type="ARBA" id="ARBA00004305"/>
    </source>
</evidence>
<evidence type="ECO:0000256" key="12">
    <source>
        <dbReference type="ARBA" id="ARBA00069760"/>
    </source>
</evidence>
<evidence type="ECO:0000256" key="4">
    <source>
        <dbReference type="ARBA" id="ARBA00022598"/>
    </source>
</evidence>
<keyword evidence="6 14" id="KW-0067">ATP-binding</keyword>
<dbReference type="KEGG" id="nve:5512862"/>
<evidence type="ECO:0000256" key="9">
    <source>
        <dbReference type="ARBA" id="ARBA00030268"/>
    </source>
</evidence>
<evidence type="ECO:0000313" key="15">
    <source>
        <dbReference type="EMBL" id="EDO41116.1"/>
    </source>
</evidence>
<dbReference type="SUPFAM" id="SSF52374">
    <property type="entry name" value="Nucleotidylyl transferase"/>
    <property type="match status" value="1"/>
</dbReference>
<accession>A7S5F6</accession>
<dbReference type="PhylomeDB" id="A7S5F6"/>
<dbReference type="PROSITE" id="PS00178">
    <property type="entry name" value="AA_TRNA_LIGASE_I"/>
    <property type="match status" value="1"/>
</dbReference>
<dbReference type="GO" id="GO:0005739">
    <property type="term" value="C:mitochondrion"/>
    <property type="evidence" value="ECO:0000318"/>
    <property type="project" value="GO_Central"/>
</dbReference>
<dbReference type="FunFam" id="3.40.50.620:FF:000082">
    <property type="entry name" value="MSW1p Mitochondrial tryptophanyl-tRNA synthetase"/>
    <property type="match status" value="1"/>
</dbReference>
<dbReference type="InterPro" id="IPR001412">
    <property type="entry name" value="aa-tRNA-synth_I_CS"/>
</dbReference>
<comment type="catalytic activity">
    <reaction evidence="10">
        <text>tRNA(Trp) + L-tryptophan + ATP = L-tryptophyl-tRNA(Trp) + AMP + diphosphate + H(+)</text>
        <dbReference type="Rhea" id="RHEA:24080"/>
        <dbReference type="Rhea" id="RHEA-COMP:9671"/>
        <dbReference type="Rhea" id="RHEA-COMP:9705"/>
        <dbReference type="ChEBI" id="CHEBI:15378"/>
        <dbReference type="ChEBI" id="CHEBI:30616"/>
        <dbReference type="ChEBI" id="CHEBI:33019"/>
        <dbReference type="ChEBI" id="CHEBI:57912"/>
        <dbReference type="ChEBI" id="CHEBI:78442"/>
        <dbReference type="ChEBI" id="CHEBI:78535"/>
        <dbReference type="ChEBI" id="CHEBI:456215"/>
        <dbReference type="EC" id="6.1.1.2"/>
    </reaction>
</comment>
<name>A7S5F6_NEMVE</name>
<keyword evidence="7 14" id="KW-0648">Protein biosynthesis</keyword>
<dbReference type="InterPro" id="IPR024109">
    <property type="entry name" value="Trp-tRNA-ligase_bac-type"/>
</dbReference>
<dbReference type="STRING" id="45351.A7S5F6"/>
<dbReference type="OrthoDB" id="15808at2759"/>
<evidence type="ECO:0000256" key="13">
    <source>
        <dbReference type="ARBA" id="ARBA00080951"/>
    </source>
</evidence>
<evidence type="ECO:0000256" key="2">
    <source>
        <dbReference type="ARBA" id="ARBA00005594"/>
    </source>
</evidence>
<evidence type="ECO:0000256" key="5">
    <source>
        <dbReference type="ARBA" id="ARBA00022741"/>
    </source>
</evidence>
<dbReference type="GO" id="GO:0005759">
    <property type="term" value="C:mitochondrial matrix"/>
    <property type="evidence" value="ECO:0000318"/>
    <property type="project" value="GO_Central"/>
</dbReference>
<evidence type="ECO:0000256" key="7">
    <source>
        <dbReference type="ARBA" id="ARBA00022917"/>
    </source>
</evidence>
<dbReference type="HOGENOM" id="CLU_029244_1_1_1"/>
<dbReference type="PRINTS" id="PR01039">
    <property type="entry name" value="TRNASYNTHTRP"/>
</dbReference>
<evidence type="ECO:0000256" key="11">
    <source>
        <dbReference type="ARBA" id="ARBA00059972"/>
    </source>
</evidence>
<dbReference type="NCBIfam" id="TIGR00233">
    <property type="entry name" value="trpS"/>
    <property type="match status" value="1"/>
</dbReference>
<organism evidence="15 16">
    <name type="scientific">Nematostella vectensis</name>
    <name type="common">Starlet sea anemone</name>
    <dbReference type="NCBI Taxonomy" id="45351"/>
    <lineage>
        <taxon>Eukaryota</taxon>
        <taxon>Metazoa</taxon>
        <taxon>Cnidaria</taxon>
        <taxon>Anthozoa</taxon>
        <taxon>Hexacorallia</taxon>
        <taxon>Actiniaria</taxon>
        <taxon>Edwardsiidae</taxon>
        <taxon>Nematostella</taxon>
    </lineage>
</organism>
<dbReference type="eggNOG" id="KOG2713">
    <property type="taxonomic scope" value="Eukaryota"/>
</dbReference>
<dbReference type="CDD" id="cd00806">
    <property type="entry name" value="TrpRS_core"/>
    <property type="match status" value="1"/>
</dbReference>
<sequence>MKFKRILNHYKLFPGFRRTIRQYSGSKNIYEFHRKPKCIFSGIQPTGAMHLGNFLGAIQSWVSMQHESEARVIYSITDLHSITVPQEPSVLKQSVLNMATSLLASGVNPDRCILFQQSQVSQHAELAWVLSCLAPTGNLSRMHQWKSKTNQTKARTCLGLYAYPVLMAADILLYRATHVPIGEDQLQHLELTRELARIYNQTYGNFFMQPHAILGSTQRVMSLRDPTKKMSKSDPVPSSRIELTDTADQIAAKIRRAVTDSEPYICYDPGTRPGLSNLIRVYAALSNESPEAISVRYQDTEHSKARFKQQLTDLVIHTLQPIRENIQSLSKDPGLVSNVLETGAEKARLLAEETLVQVRRAVGLR</sequence>
<dbReference type="EMBL" id="DS469582">
    <property type="protein sequence ID" value="EDO41116.1"/>
    <property type="molecule type" value="Genomic_DNA"/>
</dbReference>
<comment type="function">
    <text evidence="11">Catalyzes the attachment of tryptophan to tRNA(Trp) in a two-step reaction: tryptophan is first activated by ATP to form Trp-AMP and then transferred to the acceptor end of tRNA(Trp).</text>
</comment>
<dbReference type="GO" id="GO:0005524">
    <property type="term" value="F:ATP binding"/>
    <property type="evidence" value="ECO:0007669"/>
    <property type="project" value="UniProtKB-KW"/>
</dbReference>
<dbReference type="InterPro" id="IPR050203">
    <property type="entry name" value="Trp-tRNA_synthetase"/>
</dbReference>
<evidence type="ECO:0000256" key="3">
    <source>
        <dbReference type="ARBA" id="ARBA00013161"/>
    </source>
</evidence>
<dbReference type="GO" id="GO:0004830">
    <property type="term" value="F:tryptophan-tRNA ligase activity"/>
    <property type="evidence" value="ECO:0000318"/>
    <property type="project" value="GO_Central"/>
</dbReference>
<dbReference type="InterPro" id="IPR002305">
    <property type="entry name" value="aa-tRNA-synth_Ic"/>
</dbReference>
<dbReference type="FunFam" id="1.10.240.10:FF:000002">
    <property type="entry name" value="Tryptophan--tRNA ligase"/>
    <property type="match status" value="1"/>
</dbReference>
<gene>
    <name evidence="15" type="ORF">NEMVEDRAFT_v1g185875</name>
</gene>
<dbReference type="GO" id="GO:0070183">
    <property type="term" value="P:mitochondrial tryptophanyl-tRNA aminoacylation"/>
    <property type="evidence" value="ECO:0000318"/>
    <property type="project" value="GO_Central"/>
</dbReference>
<protein>
    <recommendedName>
        <fullName evidence="12">Tryptophan--tRNA ligase, mitochondrial</fullName>
        <ecNumber evidence="3">6.1.1.2</ecNumber>
    </recommendedName>
    <alternativeName>
        <fullName evidence="13">(Mt)TrpRS</fullName>
    </alternativeName>
    <alternativeName>
        <fullName evidence="9">Tryptophanyl-tRNA synthetase</fullName>
    </alternativeName>
</protein>
<dbReference type="Proteomes" id="UP000001593">
    <property type="component" value="Unassembled WGS sequence"/>
</dbReference>
<dbReference type="InterPro" id="IPR014729">
    <property type="entry name" value="Rossmann-like_a/b/a_fold"/>
</dbReference>
<dbReference type="InParanoid" id="A7S5F6"/>
<comment type="subcellular location">
    <subcellularLocation>
        <location evidence="1">Mitochondrion matrix</location>
    </subcellularLocation>
</comment>
<dbReference type="Pfam" id="PF00579">
    <property type="entry name" value="tRNA-synt_1b"/>
    <property type="match status" value="1"/>
</dbReference>
<dbReference type="Gene3D" id="3.40.50.620">
    <property type="entry name" value="HUPs"/>
    <property type="match status" value="1"/>
</dbReference>
<evidence type="ECO:0000256" key="10">
    <source>
        <dbReference type="ARBA" id="ARBA00049929"/>
    </source>
</evidence>
<dbReference type="Gene3D" id="1.10.240.10">
    <property type="entry name" value="Tyrosyl-Transfer RNA Synthetase"/>
    <property type="match status" value="1"/>
</dbReference>
<dbReference type="InterPro" id="IPR002306">
    <property type="entry name" value="Trp-tRNA-ligase"/>
</dbReference>
<keyword evidence="8 14" id="KW-0030">Aminoacyl-tRNA synthetase</keyword>
<dbReference type="PANTHER" id="PTHR43766:SF1">
    <property type="entry name" value="TRYPTOPHAN--TRNA LIGASE, MITOCHONDRIAL"/>
    <property type="match status" value="1"/>
</dbReference>
<evidence type="ECO:0000256" key="8">
    <source>
        <dbReference type="ARBA" id="ARBA00023146"/>
    </source>
</evidence>
<evidence type="ECO:0000313" key="16">
    <source>
        <dbReference type="Proteomes" id="UP000001593"/>
    </source>
</evidence>
<evidence type="ECO:0000256" key="6">
    <source>
        <dbReference type="ARBA" id="ARBA00022840"/>
    </source>
</evidence>
<keyword evidence="16" id="KW-1185">Reference proteome</keyword>
<dbReference type="PANTHER" id="PTHR43766">
    <property type="entry name" value="TRYPTOPHAN--TRNA LIGASE, MITOCHONDRIAL"/>
    <property type="match status" value="1"/>
</dbReference>
<reference evidence="15 16" key="1">
    <citation type="journal article" date="2007" name="Science">
        <title>Sea anemone genome reveals ancestral eumetazoan gene repertoire and genomic organization.</title>
        <authorList>
            <person name="Putnam N.H."/>
            <person name="Srivastava M."/>
            <person name="Hellsten U."/>
            <person name="Dirks B."/>
            <person name="Chapman J."/>
            <person name="Salamov A."/>
            <person name="Terry A."/>
            <person name="Shapiro H."/>
            <person name="Lindquist E."/>
            <person name="Kapitonov V.V."/>
            <person name="Jurka J."/>
            <person name="Genikhovich G."/>
            <person name="Grigoriev I.V."/>
            <person name="Lucas S.M."/>
            <person name="Steele R.E."/>
            <person name="Finnerty J.R."/>
            <person name="Technau U."/>
            <person name="Martindale M.Q."/>
            <person name="Rokhsar D.S."/>
        </authorList>
    </citation>
    <scope>NUCLEOTIDE SEQUENCE [LARGE SCALE GENOMIC DNA]</scope>
    <source>
        <strain evidence="16">CH2 X CH6</strain>
    </source>
</reference>
<comment type="similarity">
    <text evidence="2 14">Belongs to the class-I aminoacyl-tRNA synthetase family.</text>
</comment>